<dbReference type="Proteomes" id="UP000179807">
    <property type="component" value="Unassembled WGS sequence"/>
</dbReference>
<protein>
    <recommendedName>
        <fullName evidence="2">BTB domain-containing protein</fullName>
    </recommendedName>
</protein>
<reference evidence="3" key="1">
    <citation type="submission" date="2016-10" db="EMBL/GenBank/DDBJ databases">
        <authorList>
            <person name="Benchimol M."/>
            <person name="Almeida L.G."/>
            <person name="Vasconcelos A.T."/>
            <person name="Perreira-Neves A."/>
            <person name="Rosa I.A."/>
            <person name="Tasca T."/>
            <person name="Bogo M.R."/>
            <person name="de Souza W."/>
        </authorList>
    </citation>
    <scope>NUCLEOTIDE SEQUENCE [LARGE SCALE GENOMIC DNA]</scope>
    <source>
        <strain evidence="3">K</strain>
    </source>
</reference>
<dbReference type="Gene3D" id="3.30.710.10">
    <property type="entry name" value="Potassium Channel Kv1.1, Chain A"/>
    <property type="match status" value="1"/>
</dbReference>
<dbReference type="Pfam" id="PF00651">
    <property type="entry name" value="BTB"/>
    <property type="match status" value="1"/>
</dbReference>
<feature type="coiled-coil region" evidence="1">
    <location>
        <begin position="222"/>
        <end position="249"/>
    </location>
</feature>
<accession>A0A1J4KHI1</accession>
<proteinExistence type="predicted"/>
<evidence type="ECO:0000313" key="3">
    <source>
        <dbReference type="EMBL" id="OHT09292.1"/>
    </source>
</evidence>
<dbReference type="SUPFAM" id="SSF54695">
    <property type="entry name" value="POZ domain"/>
    <property type="match status" value="1"/>
</dbReference>
<sequence>MNEHSFDFPATFHIYFRKEEFPVNKDLFCFFSPKFQSLIQSAKDSSIDLTDNRVLDISFAMFVRACQQLPYSINPSNYYDIRYLANDYKVKHLIDECNEFQEKCIKSDLVIHRLYYKIRKGSHLKKIIKIVAYNLPDLLNKNELLFVPNEYLKSILQERTNSMNQSQIFNFLVKKFDNDHSSASLFSLLDPSKLTIYEIKWLLDHHPLVNTSFIPAEIRARAKTINDEINEQQEKINEYEEKIKNDLSKSAFNQVFHRLKHIKNKFVKHGQIHKIVSELGKEEFEEIGEIEKEQSVSDLNSQATEYEDRIADLDLKTQDLEFKFMQLLQFLESK</sequence>
<evidence type="ECO:0000313" key="4">
    <source>
        <dbReference type="Proteomes" id="UP000179807"/>
    </source>
</evidence>
<dbReference type="EMBL" id="MLAK01000643">
    <property type="protein sequence ID" value="OHT09292.1"/>
    <property type="molecule type" value="Genomic_DNA"/>
</dbReference>
<dbReference type="InterPro" id="IPR000210">
    <property type="entry name" value="BTB/POZ_dom"/>
</dbReference>
<dbReference type="GeneID" id="94836936"/>
<name>A0A1J4KHI1_9EUKA</name>
<feature type="domain" description="BTB" evidence="2">
    <location>
        <begin position="13"/>
        <end position="103"/>
    </location>
</feature>
<comment type="caution">
    <text evidence="3">The sequence shown here is derived from an EMBL/GenBank/DDBJ whole genome shotgun (WGS) entry which is preliminary data.</text>
</comment>
<gene>
    <name evidence="3" type="ORF">TRFO_21859</name>
</gene>
<organism evidence="3 4">
    <name type="scientific">Tritrichomonas foetus</name>
    <dbReference type="NCBI Taxonomy" id="1144522"/>
    <lineage>
        <taxon>Eukaryota</taxon>
        <taxon>Metamonada</taxon>
        <taxon>Parabasalia</taxon>
        <taxon>Tritrichomonadida</taxon>
        <taxon>Tritrichomonadidae</taxon>
        <taxon>Tritrichomonas</taxon>
    </lineage>
</organism>
<dbReference type="RefSeq" id="XP_068362428.1">
    <property type="nucleotide sequence ID" value="XM_068502232.1"/>
</dbReference>
<dbReference type="InterPro" id="IPR011333">
    <property type="entry name" value="SKP1/BTB/POZ_sf"/>
</dbReference>
<keyword evidence="1" id="KW-0175">Coiled coil</keyword>
<evidence type="ECO:0000259" key="2">
    <source>
        <dbReference type="Pfam" id="PF00651"/>
    </source>
</evidence>
<dbReference type="AlphaFoldDB" id="A0A1J4KHI1"/>
<evidence type="ECO:0000256" key="1">
    <source>
        <dbReference type="SAM" id="Coils"/>
    </source>
</evidence>
<dbReference type="VEuPathDB" id="TrichDB:TRFO_21859"/>
<keyword evidence="4" id="KW-1185">Reference proteome</keyword>